<evidence type="ECO:0000313" key="2">
    <source>
        <dbReference type="EMBL" id="OXA63108.1"/>
    </source>
</evidence>
<reference evidence="2 3" key="1">
    <citation type="submission" date="2015-12" db="EMBL/GenBank/DDBJ databases">
        <title>The genome of Folsomia candida.</title>
        <authorList>
            <person name="Faddeeva A."/>
            <person name="Derks M.F."/>
            <person name="Anvar Y."/>
            <person name="Smit S."/>
            <person name="Van Straalen N."/>
            <person name="Roelofs D."/>
        </authorList>
    </citation>
    <scope>NUCLEOTIDE SEQUENCE [LARGE SCALE GENOMIC DNA]</scope>
    <source>
        <strain evidence="2 3">VU population</strain>
        <tissue evidence="2">Whole body</tissue>
    </source>
</reference>
<evidence type="ECO:0000256" key="1">
    <source>
        <dbReference type="SAM" id="MobiDB-lite"/>
    </source>
</evidence>
<organism evidence="2 3">
    <name type="scientific">Folsomia candida</name>
    <name type="common">Springtail</name>
    <dbReference type="NCBI Taxonomy" id="158441"/>
    <lineage>
        <taxon>Eukaryota</taxon>
        <taxon>Metazoa</taxon>
        <taxon>Ecdysozoa</taxon>
        <taxon>Arthropoda</taxon>
        <taxon>Hexapoda</taxon>
        <taxon>Collembola</taxon>
        <taxon>Entomobryomorpha</taxon>
        <taxon>Isotomoidea</taxon>
        <taxon>Isotomidae</taxon>
        <taxon>Proisotominae</taxon>
        <taxon>Folsomia</taxon>
    </lineage>
</organism>
<name>A0A226F0V4_FOLCA</name>
<keyword evidence="3" id="KW-1185">Reference proteome</keyword>
<dbReference type="AlphaFoldDB" id="A0A226F0V4"/>
<evidence type="ECO:0000313" key="3">
    <source>
        <dbReference type="Proteomes" id="UP000198287"/>
    </source>
</evidence>
<sequence length="476" mass="53928">MSSSSDKQPTSSATTTPPMKRKKLNINQTVLAPDESSKIEQLYVKRDDGTFEPLERCSPIQEENVSTRFDWDTSVDIDDEKWTPPTPRSQVAFVFDALKTHLKWTGVDKDMKSSSEMKKLLRSGKTLMINPPSKNKIQVTVKNGFITYGTTGICKDDYCWKVRSLGFFCDEHGDWSKTHFFLRDTSNVTPTFALLTTRSTHSPNKKITLQHILNSTKDATKFMAFKNYEAQQVRPNDDGQNHPSPWVLVTPRPWVTTGQKQSTEFQDSVRIAISILFSLVNSRQPDPEKHYVLIADQVFVRNANWPLVKKVLEHFGVAPEFTGHSDLGVGTESPLMKGTVLDRGVGKSWIYMKMGTIGRIYVGIRTQKKNSSIKTIAEYHKTDKDGPDLFQCQDDTLDQKNENEMMEAVGQVAICLCEMLGGEIDGAPIRCDFQKIENKSGWKTRYIEMLIKLVGFFSSRLIKIDIPDSIDFSVVD</sequence>
<dbReference type="Proteomes" id="UP000198287">
    <property type="component" value="Unassembled WGS sequence"/>
</dbReference>
<protein>
    <submittedName>
        <fullName evidence="2">Uncharacterized protein</fullName>
    </submittedName>
</protein>
<comment type="caution">
    <text evidence="2">The sequence shown here is derived from an EMBL/GenBank/DDBJ whole genome shotgun (WGS) entry which is preliminary data.</text>
</comment>
<gene>
    <name evidence="2" type="ORF">Fcan01_01922</name>
</gene>
<dbReference type="EMBL" id="LNIX01000001">
    <property type="protein sequence ID" value="OXA63108.1"/>
    <property type="molecule type" value="Genomic_DNA"/>
</dbReference>
<proteinExistence type="predicted"/>
<feature type="region of interest" description="Disordered" evidence="1">
    <location>
        <begin position="1"/>
        <end position="25"/>
    </location>
</feature>
<feature type="compositionally biased region" description="Polar residues" evidence="1">
    <location>
        <begin position="1"/>
        <end position="17"/>
    </location>
</feature>
<accession>A0A226F0V4</accession>